<reference evidence="1" key="1">
    <citation type="submission" date="2020-03" db="EMBL/GenBank/DDBJ databases">
        <title>The deep terrestrial virosphere.</title>
        <authorList>
            <person name="Holmfeldt K."/>
            <person name="Nilsson E."/>
            <person name="Simone D."/>
            <person name="Lopez-Fernandez M."/>
            <person name="Wu X."/>
            <person name="de Brujin I."/>
            <person name="Lundin D."/>
            <person name="Andersson A."/>
            <person name="Bertilsson S."/>
            <person name="Dopson M."/>
        </authorList>
    </citation>
    <scope>NUCLEOTIDE SEQUENCE</scope>
    <source>
        <strain evidence="1">TM448A01423</strain>
        <strain evidence="2">TM448B02153</strain>
    </source>
</reference>
<dbReference type="EMBL" id="MT144148">
    <property type="protein sequence ID" value="QJA49678.1"/>
    <property type="molecule type" value="Genomic_DNA"/>
</dbReference>
<evidence type="ECO:0000313" key="2">
    <source>
        <dbReference type="EMBL" id="QJI00894.1"/>
    </source>
</evidence>
<sequence length="140" mass="15937">MLYSYEIAVPITYTEADPKLTTAKVSAGVITRVSFRPRPGHSGLLHCRVFYHEFQVFPINRGEDLHGDTFPIEWDEHIELGTQPYDLKIMAWNDDDTYSHTFDISFVVLPKAVLIPYSIATLFSQLLSMLSPKRIFSGGK</sequence>
<gene>
    <name evidence="1" type="ORF">TM448A01423_0018</name>
    <name evidence="2" type="ORF">TM448B02153_0008</name>
</gene>
<proteinExistence type="predicted"/>
<name>A0A6H1ZQ95_9ZZZZ</name>
<accession>A0A6H1ZQ95</accession>
<dbReference type="EMBL" id="MT144883">
    <property type="protein sequence ID" value="QJI00894.1"/>
    <property type="molecule type" value="Genomic_DNA"/>
</dbReference>
<evidence type="ECO:0000313" key="1">
    <source>
        <dbReference type="EMBL" id="QJA49678.1"/>
    </source>
</evidence>
<dbReference type="AlphaFoldDB" id="A0A6H1ZQ95"/>
<protein>
    <submittedName>
        <fullName evidence="1">Uncharacterized protein</fullName>
    </submittedName>
</protein>
<organism evidence="1">
    <name type="scientific">viral metagenome</name>
    <dbReference type="NCBI Taxonomy" id="1070528"/>
    <lineage>
        <taxon>unclassified sequences</taxon>
        <taxon>metagenomes</taxon>
        <taxon>organismal metagenomes</taxon>
    </lineage>
</organism>